<organism evidence="2 5">
    <name type="scientific">Ruegeria atlantica</name>
    <dbReference type="NCBI Taxonomy" id="81569"/>
    <lineage>
        <taxon>Bacteria</taxon>
        <taxon>Pseudomonadati</taxon>
        <taxon>Pseudomonadota</taxon>
        <taxon>Alphaproteobacteria</taxon>
        <taxon>Rhodobacterales</taxon>
        <taxon>Roseobacteraceae</taxon>
        <taxon>Ruegeria</taxon>
    </lineage>
</organism>
<sequence>MSFIRPEAKLALWRWREVLVAGVVLLVGLSWIGGPGGLLGWLGWVLIAVSVALAVIGIQRARFRTGAGGPGLVTIDEGQITYLGPLTGGIVATREIERLALDPTSSPAHWILDQQGQPTLHIPVNAEGAEALFDVFSALPGLKTEQMLSELNGGATHPVVIWERTPLRPAHLRLH</sequence>
<dbReference type="AlphaFoldDB" id="A0A0P1E4V8"/>
<dbReference type="Proteomes" id="UP000050786">
    <property type="component" value="Unassembled WGS sequence"/>
</dbReference>
<evidence type="ECO:0000313" key="4">
    <source>
        <dbReference type="Proteomes" id="UP000050783"/>
    </source>
</evidence>
<protein>
    <submittedName>
        <fullName evidence="2">Uncharacterized protein</fullName>
    </submittedName>
</protein>
<dbReference type="Proteomes" id="UP000050783">
    <property type="component" value="Unassembled WGS sequence"/>
</dbReference>
<evidence type="ECO:0000313" key="3">
    <source>
        <dbReference type="EMBL" id="CUH49464.1"/>
    </source>
</evidence>
<evidence type="ECO:0000256" key="1">
    <source>
        <dbReference type="SAM" id="Phobius"/>
    </source>
</evidence>
<dbReference type="RefSeq" id="WP_058273616.1">
    <property type="nucleotide sequence ID" value="NZ_CANLTD010000019.1"/>
</dbReference>
<feature type="transmembrane region" description="Helical" evidence="1">
    <location>
        <begin position="38"/>
        <end position="58"/>
    </location>
</feature>
<keyword evidence="1" id="KW-0812">Transmembrane</keyword>
<keyword evidence="1" id="KW-0472">Membrane</keyword>
<evidence type="ECO:0000313" key="5">
    <source>
        <dbReference type="Proteomes" id="UP000050786"/>
    </source>
</evidence>
<dbReference type="STRING" id="81569.RUM4293_02518"/>
<reference evidence="2 4" key="1">
    <citation type="submission" date="2015-09" db="EMBL/GenBank/DDBJ databases">
        <authorList>
            <consortium name="Swine Surveillance"/>
        </authorList>
    </citation>
    <scope>NUCLEOTIDE SEQUENCE [LARGE SCALE GENOMIC DNA]</scope>
    <source>
        <strain evidence="3 4">CECT 4292</strain>
        <strain evidence="2">CECT 4293</strain>
    </source>
</reference>
<reference evidence="5" key="2">
    <citation type="submission" date="2015-09" db="EMBL/GenBank/DDBJ databases">
        <authorList>
            <person name="Rodrigo-Torres L."/>
            <person name="Arahal D.R."/>
        </authorList>
    </citation>
    <scope>NUCLEOTIDE SEQUENCE [LARGE SCALE GENOMIC DNA]</scope>
    <source>
        <strain evidence="5">CECT 4293</strain>
    </source>
</reference>
<proteinExistence type="predicted"/>
<name>A0A0P1E4V8_9RHOB</name>
<dbReference type="GeneID" id="55494801"/>
<keyword evidence="1" id="KW-1133">Transmembrane helix</keyword>
<dbReference type="EMBL" id="CYPU01000068">
    <property type="protein sequence ID" value="CUH49464.1"/>
    <property type="molecule type" value="Genomic_DNA"/>
</dbReference>
<evidence type="ECO:0000313" key="2">
    <source>
        <dbReference type="EMBL" id="CUH43623.1"/>
    </source>
</evidence>
<keyword evidence="5" id="KW-1185">Reference proteome</keyword>
<gene>
    <name evidence="3" type="ORF">RUA4292_03660</name>
    <name evidence="2" type="ORF">RUM4293_02518</name>
</gene>
<dbReference type="EMBL" id="CYPS01000036">
    <property type="protein sequence ID" value="CUH43623.1"/>
    <property type="molecule type" value="Genomic_DNA"/>
</dbReference>
<accession>A0A0P1E4V8</accession>
<feature type="transmembrane region" description="Helical" evidence="1">
    <location>
        <begin position="12"/>
        <end position="32"/>
    </location>
</feature>
<dbReference type="OrthoDB" id="7851333at2"/>